<dbReference type="Proteomes" id="UP000886885">
    <property type="component" value="Chromosome 11D"/>
</dbReference>
<name>A0A8X7YP99_POPTO</name>
<evidence type="ECO:0000313" key="1">
    <source>
        <dbReference type="EMBL" id="KAG6754769.1"/>
    </source>
</evidence>
<accession>A0A8X7YP99</accession>
<organism evidence="1 2">
    <name type="scientific">Populus tomentosa</name>
    <name type="common">Chinese white poplar</name>
    <dbReference type="NCBI Taxonomy" id="118781"/>
    <lineage>
        <taxon>Eukaryota</taxon>
        <taxon>Viridiplantae</taxon>
        <taxon>Streptophyta</taxon>
        <taxon>Embryophyta</taxon>
        <taxon>Tracheophyta</taxon>
        <taxon>Spermatophyta</taxon>
        <taxon>Magnoliopsida</taxon>
        <taxon>eudicotyledons</taxon>
        <taxon>Gunneridae</taxon>
        <taxon>Pentapetalae</taxon>
        <taxon>rosids</taxon>
        <taxon>fabids</taxon>
        <taxon>Malpighiales</taxon>
        <taxon>Salicaceae</taxon>
        <taxon>Saliceae</taxon>
        <taxon>Populus</taxon>
    </lineage>
</organism>
<reference evidence="1" key="1">
    <citation type="journal article" date="2020" name="bioRxiv">
        <title>Hybrid origin of Populus tomentosa Carr. identified through genome sequencing and phylogenomic analysis.</title>
        <authorList>
            <person name="An X."/>
            <person name="Gao K."/>
            <person name="Chen Z."/>
            <person name="Li J."/>
            <person name="Yang X."/>
            <person name="Yang X."/>
            <person name="Zhou J."/>
            <person name="Guo T."/>
            <person name="Zhao T."/>
            <person name="Huang S."/>
            <person name="Miao D."/>
            <person name="Khan W.U."/>
            <person name="Rao P."/>
            <person name="Ye M."/>
            <person name="Lei B."/>
            <person name="Liao W."/>
            <person name="Wang J."/>
            <person name="Ji L."/>
            <person name="Li Y."/>
            <person name="Guo B."/>
            <person name="Mustafa N.S."/>
            <person name="Li S."/>
            <person name="Yun Q."/>
            <person name="Keller S.R."/>
            <person name="Mao J."/>
            <person name="Zhang R."/>
            <person name="Strauss S.H."/>
        </authorList>
    </citation>
    <scope>NUCLEOTIDE SEQUENCE</scope>
    <source>
        <strain evidence="1">GM15</strain>
        <tissue evidence="1">Leaf</tissue>
    </source>
</reference>
<protein>
    <submittedName>
        <fullName evidence="1">Uncharacterized protein</fullName>
    </submittedName>
</protein>
<evidence type="ECO:0000313" key="2">
    <source>
        <dbReference type="Proteomes" id="UP000886885"/>
    </source>
</evidence>
<gene>
    <name evidence="1" type="ORF">POTOM_040563</name>
</gene>
<comment type="caution">
    <text evidence="1">The sequence shown here is derived from an EMBL/GenBank/DDBJ whole genome shotgun (WGS) entry which is preliminary data.</text>
</comment>
<dbReference type="AlphaFoldDB" id="A0A8X7YP99"/>
<dbReference type="EMBL" id="JAAWWB010000022">
    <property type="protein sequence ID" value="KAG6754769.1"/>
    <property type="molecule type" value="Genomic_DNA"/>
</dbReference>
<proteinExistence type="predicted"/>
<keyword evidence="2" id="KW-1185">Reference proteome</keyword>
<sequence length="189" mass="21939">MIAEEDSCGGPKSVVFNHEICICFNDYSSQCLNYNILSQVLYVLPLPDYQLCWEALQSSMVLSIPLLWCNGLAHYHETNRRILIPLHEPIMETILEIWKQLHERIDEMFHASCCLDDGSVMMNCSFGCLSVNRLRFFDELLLELEQAGYENCYEDDLQEDGQHVYLLMGDDERRRASIFHAYVKSGNRS</sequence>